<evidence type="ECO:0000313" key="1">
    <source>
        <dbReference type="EMBL" id="KAI9915436.1"/>
    </source>
</evidence>
<dbReference type="Proteomes" id="UP001163321">
    <property type="component" value="Chromosome 3"/>
</dbReference>
<protein>
    <submittedName>
        <fullName evidence="1">Uncharacterized protein</fullName>
    </submittedName>
</protein>
<accession>A0ACC0WBM1</accession>
<name>A0ACC0WBM1_9STRA</name>
<keyword evidence="2" id="KW-1185">Reference proteome</keyword>
<proteinExistence type="predicted"/>
<comment type="caution">
    <text evidence="1">The sequence shown here is derived from an EMBL/GenBank/DDBJ whole genome shotgun (WGS) entry which is preliminary data.</text>
</comment>
<reference evidence="1 2" key="1">
    <citation type="journal article" date="2022" name="bioRxiv">
        <title>The genome of the oomycete Peronosclerospora sorghi, a cosmopolitan pathogen of maize and sorghum, is inflated with dispersed pseudogenes.</title>
        <authorList>
            <person name="Fletcher K."/>
            <person name="Martin F."/>
            <person name="Isakeit T."/>
            <person name="Cavanaugh K."/>
            <person name="Magill C."/>
            <person name="Michelmore R."/>
        </authorList>
    </citation>
    <scope>NUCLEOTIDE SEQUENCE [LARGE SCALE GENOMIC DNA]</scope>
    <source>
        <strain evidence="1">P6</strain>
    </source>
</reference>
<evidence type="ECO:0000313" key="2">
    <source>
        <dbReference type="Proteomes" id="UP001163321"/>
    </source>
</evidence>
<organism evidence="1 2">
    <name type="scientific">Peronosclerospora sorghi</name>
    <dbReference type="NCBI Taxonomy" id="230839"/>
    <lineage>
        <taxon>Eukaryota</taxon>
        <taxon>Sar</taxon>
        <taxon>Stramenopiles</taxon>
        <taxon>Oomycota</taxon>
        <taxon>Peronosporomycetes</taxon>
        <taxon>Peronosporales</taxon>
        <taxon>Peronosporaceae</taxon>
        <taxon>Peronosclerospora</taxon>
    </lineage>
</organism>
<sequence length="222" mass="24598">MVTTATLTGIGSSHGYRSPSFNDSRKESIILAGLRGSSTRSVSLGWVQRFKKRHRRHRSQSVIKCASAPLEQTVEEHPVELAPLNSTGVVGDKRIQEVDEQEQDDEKTEDEAEVSCARSARRGACRKQFVSADDILPLLQVNRTKPWTYPQLMDGWQNCRLYVGKTARACKARVALLLDHLVAGNGAALRKSGTPEEYEETVALGGATSKKKRVCRISTRFT</sequence>
<gene>
    <name evidence="1" type="ORF">PsorP6_006848</name>
</gene>
<dbReference type="EMBL" id="CM047582">
    <property type="protein sequence ID" value="KAI9915436.1"/>
    <property type="molecule type" value="Genomic_DNA"/>
</dbReference>